<feature type="region of interest" description="Disordered" evidence="1">
    <location>
        <begin position="19"/>
        <end position="56"/>
    </location>
</feature>
<organism evidence="2 3">
    <name type="scientific">Limosa lapponica baueri</name>
    <dbReference type="NCBI Taxonomy" id="1758121"/>
    <lineage>
        <taxon>Eukaryota</taxon>
        <taxon>Metazoa</taxon>
        <taxon>Chordata</taxon>
        <taxon>Craniata</taxon>
        <taxon>Vertebrata</taxon>
        <taxon>Euteleostomi</taxon>
        <taxon>Archelosauria</taxon>
        <taxon>Archosauria</taxon>
        <taxon>Dinosauria</taxon>
        <taxon>Saurischia</taxon>
        <taxon>Theropoda</taxon>
        <taxon>Coelurosauria</taxon>
        <taxon>Aves</taxon>
        <taxon>Neognathae</taxon>
        <taxon>Neoaves</taxon>
        <taxon>Charadriiformes</taxon>
        <taxon>Scolopacidae</taxon>
        <taxon>Limosa</taxon>
    </lineage>
</organism>
<dbReference type="Proteomes" id="UP000233556">
    <property type="component" value="Unassembled WGS sequence"/>
</dbReference>
<accession>A0A2I0U1C4</accession>
<evidence type="ECO:0000313" key="2">
    <source>
        <dbReference type="EMBL" id="PKU39822.1"/>
    </source>
</evidence>
<evidence type="ECO:0000313" key="3">
    <source>
        <dbReference type="Proteomes" id="UP000233556"/>
    </source>
</evidence>
<proteinExistence type="predicted"/>
<dbReference type="EMBL" id="KZ506401">
    <property type="protein sequence ID" value="PKU39822.1"/>
    <property type="molecule type" value="Genomic_DNA"/>
</dbReference>
<protein>
    <submittedName>
        <fullName evidence="2">Uncharacterized protein</fullName>
    </submittedName>
</protein>
<reference evidence="3" key="1">
    <citation type="submission" date="2017-11" db="EMBL/GenBank/DDBJ databases">
        <authorList>
            <person name="Lima N.C."/>
            <person name="Parody-Merino A.M."/>
            <person name="Battley P.F."/>
            <person name="Fidler A.E."/>
            <person name="Prosdocimi F."/>
        </authorList>
    </citation>
    <scope>NUCLEOTIDE SEQUENCE [LARGE SCALE GENOMIC DNA]</scope>
</reference>
<sequence length="91" mass="9785">MIGEGPKIGEILKKIIADEDDRSPPVEKNTSKWQKGRKVEAMTKATRPKEMGGIGLETGEWNKALGEEVTAVGLLGNTDTSRFLEKAGSSA</sequence>
<dbReference type="AlphaFoldDB" id="A0A2I0U1C4"/>
<evidence type="ECO:0000256" key="1">
    <source>
        <dbReference type="SAM" id="MobiDB-lite"/>
    </source>
</evidence>
<keyword evidence="3" id="KW-1185">Reference proteome</keyword>
<reference evidence="3" key="2">
    <citation type="submission" date="2017-12" db="EMBL/GenBank/DDBJ databases">
        <title>Genome sequence of the Bar-tailed Godwit (Limosa lapponica baueri).</title>
        <authorList>
            <person name="Lima N.C.B."/>
            <person name="Parody-Merino A.M."/>
            <person name="Battley P.F."/>
            <person name="Fidler A.E."/>
            <person name="Prosdocimi F."/>
        </authorList>
    </citation>
    <scope>NUCLEOTIDE SEQUENCE [LARGE SCALE GENOMIC DNA]</scope>
</reference>
<gene>
    <name evidence="2" type="ORF">llap_9875</name>
</gene>
<name>A0A2I0U1C4_LIMLA</name>